<dbReference type="GO" id="GO:0010228">
    <property type="term" value="P:vegetative to reproductive phase transition of meristem"/>
    <property type="evidence" value="ECO:0007669"/>
    <property type="project" value="TreeGrafter"/>
</dbReference>
<dbReference type="PANTHER" id="PTHR31133">
    <property type="entry name" value="MEMBRANE PROTEIN"/>
    <property type="match status" value="1"/>
</dbReference>
<dbReference type="PANTHER" id="PTHR31133:SF2">
    <property type="entry name" value="EXPRESSED PROTEIN"/>
    <property type="match status" value="1"/>
</dbReference>
<gene>
    <name evidence="2" type="ORF">K2173_018450</name>
</gene>
<organism evidence="2 3">
    <name type="scientific">Erythroxylum novogranatense</name>
    <dbReference type="NCBI Taxonomy" id="1862640"/>
    <lineage>
        <taxon>Eukaryota</taxon>
        <taxon>Viridiplantae</taxon>
        <taxon>Streptophyta</taxon>
        <taxon>Embryophyta</taxon>
        <taxon>Tracheophyta</taxon>
        <taxon>Spermatophyta</taxon>
        <taxon>Magnoliopsida</taxon>
        <taxon>eudicotyledons</taxon>
        <taxon>Gunneridae</taxon>
        <taxon>Pentapetalae</taxon>
        <taxon>rosids</taxon>
        <taxon>fabids</taxon>
        <taxon>Malpighiales</taxon>
        <taxon>Erythroxylaceae</taxon>
        <taxon>Erythroxylum</taxon>
    </lineage>
</organism>
<feature type="transmembrane region" description="Helical" evidence="1">
    <location>
        <begin position="182"/>
        <end position="205"/>
    </location>
</feature>
<feature type="transmembrane region" description="Helical" evidence="1">
    <location>
        <begin position="69"/>
        <end position="91"/>
    </location>
</feature>
<dbReference type="AlphaFoldDB" id="A0AAV8UDB9"/>
<dbReference type="EMBL" id="JAIWQS010000008">
    <property type="protein sequence ID" value="KAJ8899476.1"/>
    <property type="molecule type" value="Genomic_DNA"/>
</dbReference>
<proteinExistence type="predicted"/>
<dbReference type="InterPro" id="IPR040229">
    <property type="entry name" value="At3g27390-like"/>
</dbReference>
<feature type="transmembrane region" description="Helical" evidence="1">
    <location>
        <begin position="97"/>
        <end position="116"/>
    </location>
</feature>
<dbReference type="Proteomes" id="UP001159364">
    <property type="component" value="Linkage Group LG08"/>
</dbReference>
<accession>A0AAV8UDB9</accession>
<comment type="caution">
    <text evidence="2">The sequence shown here is derived from an EMBL/GenBank/DDBJ whole genome shotgun (WGS) entry which is preliminary data.</text>
</comment>
<keyword evidence="3" id="KW-1185">Reference proteome</keyword>
<evidence type="ECO:0000313" key="2">
    <source>
        <dbReference type="EMBL" id="KAJ8899476.1"/>
    </source>
</evidence>
<protein>
    <submittedName>
        <fullName evidence="2">Uncharacterized protein</fullName>
    </submittedName>
</protein>
<reference evidence="2 3" key="1">
    <citation type="submission" date="2021-09" db="EMBL/GenBank/DDBJ databases">
        <title>Genomic insights and catalytic innovation underlie evolution of tropane alkaloids biosynthesis.</title>
        <authorList>
            <person name="Wang Y.-J."/>
            <person name="Tian T."/>
            <person name="Huang J.-P."/>
            <person name="Huang S.-X."/>
        </authorList>
    </citation>
    <scope>NUCLEOTIDE SEQUENCE [LARGE SCALE GENOMIC DNA]</scope>
    <source>
        <strain evidence="2">KIB-2018</strain>
        <tissue evidence="2">Leaf</tissue>
    </source>
</reference>
<name>A0AAV8UDB9_9ROSI</name>
<feature type="transmembrane region" description="Helical" evidence="1">
    <location>
        <begin position="250"/>
        <end position="269"/>
    </location>
</feature>
<sequence>MDVPIGCLASLWSFLCFLPFFLLLFSLGLLKASIIGPIVVVITVVGNSAVILGLWIVHCLWTYSCVARIGLVLKVVVLLSLPMPLVVWPIIGIVGSLLGSIGYGVLSPLIATFEAVGENIMEKCCHCFVDGAVATIKGSCTVVRDLADFCFHSYFSYMDDLSEKVSADEKPMDVKLSKLPSCLLVILIALPVDMLLITAVAVFKSPYMLFQGWKRLLEDLIGREGPFLETVCVPFAGLAIILWPMAVVSALVAAIISSFFLALYGGAVVYQEDSFLLGLRYIIAVVSMFEEYVNDQLYLREGSCLPRPGYRRNIGPKVDEKINGLKSGRENSLDLKFMERSRKLKGTIQQYILVQVWDWLFKSCEVNGRIFLRDSLIGTEDIEECIMKGNCKKLVIKLPTWSILQCLVTSAKSDSPGLLIYCSYGCRADKK</sequence>
<keyword evidence="1" id="KW-0812">Transmembrane</keyword>
<keyword evidence="1" id="KW-1133">Transmembrane helix</keyword>
<evidence type="ECO:0000256" key="1">
    <source>
        <dbReference type="SAM" id="Phobius"/>
    </source>
</evidence>
<feature type="transmembrane region" description="Helical" evidence="1">
    <location>
        <begin position="7"/>
        <end position="28"/>
    </location>
</feature>
<evidence type="ECO:0000313" key="3">
    <source>
        <dbReference type="Proteomes" id="UP001159364"/>
    </source>
</evidence>
<keyword evidence="1" id="KW-0472">Membrane</keyword>
<feature type="transmembrane region" description="Helical" evidence="1">
    <location>
        <begin position="34"/>
        <end position="57"/>
    </location>
</feature>